<proteinExistence type="predicted"/>
<dbReference type="PANTHER" id="PTHR30404:SF0">
    <property type="entry name" value="N-ACETYLMURAMOYL-L-ALANINE AMIDASE AMIC"/>
    <property type="match status" value="1"/>
</dbReference>
<evidence type="ECO:0000313" key="6">
    <source>
        <dbReference type="Proteomes" id="UP000245466"/>
    </source>
</evidence>
<feature type="domain" description="MurNAc-LAA" evidence="4">
    <location>
        <begin position="250"/>
        <end position="359"/>
    </location>
</feature>
<evidence type="ECO:0000256" key="2">
    <source>
        <dbReference type="ARBA" id="ARBA00011901"/>
    </source>
</evidence>
<dbReference type="GO" id="GO:0030288">
    <property type="term" value="C:outer membrane-bounded periplasmic space"/>
    <property type="evidence" value="ECO:0007669"/>
    <property type="project" value="TreeGrafter"/>
</dbReference>
<dbReference type="GO" id="GO:0009253">
    <property type="term" value="P:peptidoglycan catabolic process"/>
    <property type="evidence" value="ECO:0007669"/>
    <property type="project" value="InterPro"/>
</dbReference>
<evidence type="ECO:0000256" key="3">
    <source>
        <dbReference type="ARBA" id="ARBA00022801"/>
    </source>
</evidence>
<evidence type="ECO:0000313" key="5">
    <source>
        <dbReference type="EMBL" id="PVY42503.1"/>
    </source>
</evidence>
<organism evidence="5 6">
    <name type="scientific">Pontibacter virosus</name>
    <dbReference type="NCBI Taxonomy" id="1765052"/>
    <lineage>
        <taxon>Bacteria</taxon>
        <taxon>Pseudomonadati</taxon>
        <taxon>Bacteroidota</taxon>
        <taxon>Cytophagia</taxon>
        <taxon>Cytophagales</taxon>
        <taxon>Hymenobacteraceae</taxon>
        <taxon>Pontibacter</taxon>
    </lineage>
</organism>
<dbReference type="Proteomes" id="UP000245466">
    <property type="component" value="Unassembled WGS sequence"/>
</dbReference>
<name>A0A2U1B1H1_9BACT</name>
<keyword evidence="6" id="KW-1185">Reference proteome</keyword>
<dbReference type="EC" id="3.5.1.28" evidence="2"/>
<dbReference type="InterPro" id="IPR002508">
    <property type="entry name" value="MurNAc-LAA_cat"/>
</dbReference>
<evidence type="ECO:0000259" key="4">
    <source>
        <dbReference type="SMART" id="SM00646"/>
    </source>
</evidence>
<dbReference type="PANTHER" id="PTHR30404">
    <property type="entry name" value="N-ACETYLMURAMOYL-L-ALANINE AMIDASE"/>
    <property type="match status" value="1"/>
</dbReference>
<evidence type="ECO:0000256" key="1">
    <source>
        <dbReference type="ARBA" id="ARBA00001561"/>
    </source>
</evidence>
<dbReference type="OrthoDB" id="936124at2"/>
<keyword evidence="3" id="KW-0378">Hydrolase</keyword>
<dbReference type="CDD" id="cd02696">
    <property type="entry name" value="MurNAc-LAA"/>
    <property type="match status" value="1"/>
</dbReference>
<dbReference type="SMART" id="SM00646">
    <property type="entry name" value="Ami_3"/>
    <property type="match status" value="1"/>
</dbReference>
<dbReference type="GO" id="GO:0008745">
    <property type="term" value="F:N-acetylmuramoyl-L-alanine amidase activity"/>
    <property type="evidence" value="ECO:0007669"/>
    <property type="project" value="UniProtKB-EC"/>
</dbReference>
<accession>A0A2U1B1H1</accession>
<sequence>MPVNLIPLRTSIITLFLLVVSLSAYSQSSNLQVVAMPGDGIYTLLRRHGLNPSEHLHKFVEINKDRFGKDNGLIVGKSYTLPDGAASVDNTEIANDNTRVATVDNKTLSNVTAGPAKVSARVIEMPLFGEKYSRVEVKSTKLQGAVYYLSSGHGGPDPGAVGKYGNHDLAEDEYAYDVTIRLARVLMEHGATVYMIVQDPENGIRDEGILKMDRNEVVYPNKPIPLNHSARLRQRTEAVNGLYLKHKGGYQRMLAIHVDSRSESQNIDVFFYHHENSKDGEQLAKNIHQTFTNKYRRYQPNRDYSGNVTQRGSLYVIKYSHPPTVFIELGNIRNVKDQRRFVIADNRQALANWIYEGLLSDYTAQ</sequence>
<comment type="caution">
    <text evidence="5">The sequence shown here is derived from an EMBL/GenBank/DDBJ whole genome shotgun (WGS) entry which is preliminary data.</text>
</comment>
<dbReference type="InterPro" id="IPR050695">
    <property type="entry name" value="N-acetylmuramoyl_amidase_3"/>
</dbReference>
<protein>
    <recommendedName>
        <fullName evidence="2">N-acetylmuramoyl-L-alanine amidase</fullName>
        <ecNumber evidence="2">3.5.1.28</ecNumber>
    </recommendedName>
</protein>
<dbReference type="RefSeq" id="WP_116542653.1">
    <property type="nucleotide sequence ID" value="NZ_QEKI01000003.1"/>
</dbReference>
<comment type="catalytic activity">
    <reaction evidence="1">
        <text>Hydrolyzes the link between N-acetylmuramoyl residues and L-amino acid residues in certain cell-wall glycopeptides.</text>
        <dbReference type="EC" id="3.5.1.28"/>
    </reaction>
</comment>
<dbReference type="AlphaFoldDB" id="A0A2U1B1H1"/>
<dbReference type="SUPFAM" id="SSF53187">
    <property type="entry name" value="Zn-dependent exopeptidases"/>
    <property type="match status" value="1"/>
</dbReference>
<reference evidence="5 6" key="1">
    <citation type="submission" date="2018-04" db="EMBL/GenBank/DDBJ databases">
        <title>Genomic Encyclopedia of Type Strains, Phase IV (KMG-IV): sequencing the most valuable type-strain genomes for metagenomic binning, comparative biology and taxonomic classification.</title>
        <authorList>
            <person name="Goeker M."/>
        </authorList>
    </citation>
    <scope>NUCLEOTIDE SEQUENCE [LARGE SCALE GENOMIC DNA]</scope>
    <source>
        <strain evidence="5 6">DSM 100231</strain>
    </source>
</reference>
<dbReference type="Gene3D" id="3.40.630.40">
    <property type="entry name" value="Zn-dependent exopeptidases"/>
    <property type="match status" value="1"/>
</dbReference>
<dbReference type="EMBL" id="QEKI01000003">
    <property type="protein sequence ID" value="PVY42503.1"/>
    <property type="molecule type" value="Genomic_DNA"/>
</dbReference>
<dbReference type="Pfam" id="PF01520">
    <property type="entry name" value="Amidase_3"/>
    <property type="match status" value="1"/>
</dbReference>
<gene>
    <name evidence="5" type="ORF">C8E01_103373</name>
</gene>